<evidence type="ECO:0000259" key="4">
    <source>
        <dbReference type="PROSITE" id="PS50977"/>
    </source>
</evidence>
<dbReference type="InterPro" id="IPR036271">
    <property type="entry name" value="Tet_transcr_reg_TetR-rel_C_sf"/>
</dbReference>
<feature type="DNA-binding region" description="H-T-H motif" evidence="2">
    <location>
        <begin position="47"/>
        <end position="66"/>
    </location>
</feature>
<dbReference type="PANTHER" id="PTHR30055:SF226">
    <property type="entry name" value="HTH-TYPE TRANSCRIPTIONAL REGULATOR PKSA"/>
    <property type="match status" value="1"/>
</dbReference>
<dbReference type="KEGG" id="dfc:DFI_15360"/>
<geneLocation type="plasmid" evidence="6">
    <name>pdfi1</name>
</geneLocation>
<evidence type="ECO:0000313" key="5">
    <source>
        <dbReference type="EMBL" id="ASN82553.1"/>
    </source>
</evidence>
<dbReference type="SUPFAM" id="SSF46689">
    <property type="entry name" value="Homeodomain-like"/>
    <property type="match status" value="1"/>
</dbReference>
<dbReference type="RefSeq" id="WP_027463713.1">
    <property type="nucleotide sequence ID" value="NZ_CP021082.1"/>
</dbReference>
<evidence type="ECO:0000256" key="1">
    <source>
        <dbReference type="ARBA" id="ARBA00023125"/>
    </source>
</evidence>
<protein>
    <submittedName>
        <fullName evidence="5">TetR family transcriptional regulator</fullName>
    </submittedName>
</protein>
<feature type="domain" description="HTH tetR-type" evidence="4">
    <location>
        <begin position="24"/>
        <end position="84"/>
    </location>
</feature>
<dbReference type="Gene3D" id="1.10.10.60">
    <property type="entry name" value="Homeodomain-like"/>
    <property type="match status" value="1"/>
</dbReference>
<dbReference type="Proteomes" id="UP000259030">
    <property type="component" value="Plasmid pDFI1"/>
</dbReference>
<organism evidence="5 6">
    <name type="scientific">Deinococcus ficus</name>
    <dbReference type="NCBI Taxonomy" id="317577"/>
    <lineage>
        <taxon>Bacteria</taxon>
        <taxon>Thermotogati</taxon>
        <taxon>Deinococcota</taxon>
        <taxon>Deinococci</taxon>
        <taxon>Deinococcales</taxon>
        <taxon>Deinococcaceae</taxon>
        <taxon>Deinococcus</taxon>
    </lineage>
</organism>
<evidence type="ECO:0000256" key="2">
    <source>
        <dbReference type="PROSITE-ProRule" id="PRU00335"/>
    </source>
</evidence>
<gene>
    <name evidence="5" type="ORF">DFI_15360</name>
</gene>
<keyword evidence="5" id="KW-0614">Plasmid</keyword>
<dbReference type="PROSITE" id="PS50977">
    <property type="entry name" value="HTH_TETR_2"/>
    <property type="match status" value="1"/>
</dbReference>
<dbReference type="EMBL" id="CP021082">
    <property type="protein sequence ID" value="ASN82553.1"/>
    <property type="molecule type" value="Genomic_DNA"/>
</dbReference>
<dbReference type="InterPro" id="IPR009057">
    <property type="entry name" value="Homeodomain-like_sf"/>
</dbReference>
<dbReference type="GO" id="GO:0000976">
    <property type="term" value="F:transcription cis-regulatory region binding"/>
    <property type="evidence" value="ECO:0007669"/>
    <property type="project" value="TreeGrafter"/>
</dbReference>
<sequence>MTTAHPTWPRDVPIKLHPQTRRHQANREKLEAAAIREFASHGLRGAKVSNIVAAAGLTQPSFYRTWPSKEAAYAEIVSQTREAWYVAARQVLDGPSSLPLKDRIYSGVHRLFQLLMHDHELTRMVLYESRLLPDRYEPFIEIYTGVFETAQQRALITQRLPAETLAQAYTALTRRLFMARLYTRQLSVEATSREIAELVYPLIRQEDL</sequence>
<dbReference type="PANTHER" id="PTHR30055">
    <property type="entry name" value="HTH-TYPE TRANSCRIPTIONAL REGULATOR RUTR"/>
    <property type="match status" value="1"/>
</dbReference>
<proteinExistence type="predicted"/>
<keyword evidence="1 2" id="KW-0238">DNA-binding</keyword>
<dbReference type="GO" id="GO:0003700">
    <property type="term" value="F:DNA-binding transcription factor activity"/>
    <property type="evidence" value="ECO:0007669"/>
    <property type="project" value="TreeGrafter"/>
</dbReference>
<feature type="region of interest" description="Disordered" evidence="3">
    <location>
        <begin position="1"/>
        <end position="26"/>
    </location>
</feature>
<dbReference type="SUPFAM" id="SSF48498">
    <property type="entry name" value="Tetracyclin repressor-like, C-terminal domain"/>
    <property type="match status" value="1"/>
</dbReference>
<dbReference type="AlphaFoldDB" id="A0A221T0X6"/>
<evidence type="ECO:0000313" key="6">
    <source>
        <dbReference type="Proteomes" id="UP000259030"/>
    </source>
</evidence>
<name>A0A221T0X6_9DEIO</name>
<dbReference type="InterPro" id="IPR050109">
    <property type="entry name" value="HTH-type_TetR-like_transc_reg"/>
</dbReference>
<accession>A0A221T0X6</accession>
<reference evidence="5 6" key="1">
    <citation type="submission" date="2017-05" db="EMBL/GenBank/DDBJ databases">
        <title>The complete genome sequence of Deinococcus ficus isolated from the rhizosphere of the Ficus religiosa L. in Taiwan.</title>
        <authorList>
            <person name="Wu K.-M."/>
            <person name="Liao T.-L."/>
            <person name="Liu Y.-M."/>
            <person name="Young C.-C."/>
            <person name="Tsai S.-F."/>
        </authorList>
    </citation>
    <scope>NUCLEOTIDE SEQUENCE [LARGE SCALE GENOMIC DNA]</scope>
    <source>
        <strain evidence="5 6">CC-FR2-10</strain>
        <plasmid evidence="6">pdfi1</plasmid>
    </source>
</reference>
<keyword evidence="6" id="KW-1185">Reference proteome</keyword>
<evidence type="ECO:0000256" key="3">
    <source>
        <dbReference type="SAM" id="MobiDB-lite"/>
    </source>
</evidence>
<dbReference type="Pfam" id="PF00440">
    <property type="entry name" value="TetR_N"/>
    <property type="match status" value="1"/>
</dbReference>
<dbReference type="STRING" id="317577.GCA_000419625_03131"/>
<dbReference type="InterPro" id="IPR001647">
    <property type="entry name" value="HTH_TetR"/>
</dbReference>
<dbReference type="Gene3D" id="1.10.357.10">
    <property type="entry name" value="Tetracycline Repressor, domain 2"/>
    <property type="match status" value="1"/>
</dbReference>